<dbReference type="EMBL" id="JBHFFA010000003">
    <property type="protein sequence ID" value="KAL2636214.1"/>
    <property type="molecule type" value="Genomic_DNA"/>
</dbReference>
<gene>
    <name evidence="1" type="ORF">R1flu_007693</name>
</gene>
<dbReference type="Gene3D" id="3.30.230.90">
    <property type="match status" value="1"/>
</dbReference>
<dbReference type="InterPro" id="IPR018788">
    <property type="entry name" value="Proteasome_assmbl_chp_3"/>
</dbReference>
<proteinExistence type="predicted"/>
<comment type="caution">
    <text evidence="1">The sequence shown here is derived from an EMBL/GenBank/DDBJ whole genome shotgun (WGS) entry which is preliminary data.</text>
</comment>
<dbReference type="InterPro" id="IPR053720">
    <property type="entry name" value="Psm_Assembly_Chaperone"/>
</dbReference>
<dbReference type="PANTHER" id="PTHR31051:SF1">
    <property type="entry name" value="PROTEASOME ASSEMBLY CHAPERONE 3"/>
    <property type="match status" value="1"/>
</dbReference>
<reference evidence="1 2" key="1">
    <citation type="submission" date="2024-09" db="EMBL/GenBank/DDBJ databases">
        <title>Chromosome-scale assembly of Riccia fluitans.</title>
        <authorList>
            <person name="Paukszto L."/>
            <person name="Sawicki J."/>
            <person name="Karawczyk K."/>
            <person name="Piernik-Szablinska J."/>
            <person name="Szczecinska M."/>
            <person name="Mazdziarz M."/>
        </authorList>
    </citation>
    <scope>NUCLEOTIDE SEQUENCE [LARGE SCALE GENOMIC DNA]</scope>
    <source>
        <strain evidence="1">Rf_01</strain>
        <tissue evidence="1">Aerial parts of the thallus</tissue>
    </source>
</reference>
<evidence type="ECO:0008006" key="3">
    <source>
        <dbReference type="Google" id="ProtNLM"/>
    </source>
</evidence>
<dbReference type="Proteomes" id="UP001605036">
    <property type="component" value="Unassembled WGS sequence"/>
</dbReference>
<protein>
    <recommendedName>
        <fullName evidence="3">Proteasome assembly chaperone 3</fullName>
    </recommendedName>
</protein>
<dbReference type="PANTHER" id="PTHR31051">
    <property type="entry name" value="PROTEASOME ASSEMBLY CHAPERONE 3"/>
    <property type="match status" value="1"/>
</dbReference>
<organism evidence="1 2">
    <name type="scientific">Riccia fluitans</name>
    <dbReference type="NCBI Taxonomy" id="41844"/>
    <lineage>
        <taxon>Eukaryota</taxon>
        <taxon>Viridiplantae</taxon>
        <taxon>Streptophyta</taxon>
        <taxon>Embryophyta</taxon>
        <taxon>Marchantiophyta</taxon>
        <taxon>Marchantiopsida</taxon>
        <taxon>Marchantiidae</taxon>
        <taxon>Marchantiales</taxon>
        <taxon>Ricciaceae</taxon>
        <taxon>Riccia</taxon>
    </lineage>
</organism>
<evidence type="ECO:0000313" key="1">
    <source>
        <dbReference type="EMBL" id="KAL2636214.1"/>
    </source>
</evidence>
<name>A0ABD1YZK3_9MARC</name>
<dbReference type="Pfam" id="PF10178">
    <property type="entry name" value="PAC3"/>
    <property type="match status" value="1"/>
</dbReference>
<dbReference type="AlphaFoldDB" id="A0ABD1YZK3"/>
<accession>A0ABD1YZK3</accession>
<evidence type="ECO:0000313" key="2">
    <source>
        <dbReference type="Proteomes" id="UP001605036"/>
    </source>
</evidence>
<keyword evidence="2" id="KW-1185">Reference proteome</keyword>
<sequence length="120" mass="13057">MALFPVKSKRATADIQGVQTELVLSGYDDSILVLVTQIGKMGTLLHAKKEEIYGGTPTFSVNVLMGKRDEPLLQACARQVIEDISNSGGSRPLVLSLGLKDHSPETLKRVVQLIVANKIW</sequence>